<protein>
    <recommendedName>
        <fullName evidence="3">LPS-assembly protein LptD</fullName>
    </recommendedName>
</protein>
<proteinExistence type="predicted"/>
<dbReference type="GO" id="GO:0009279">
    <property type="term" value="C:cell outer membrane"/>
    <property type="evidence" value="ECO:0007669"/>
    <property type="project" value="TreeGrafter"/>
</dbReference>
<sequence>MQSNGEILLDDNFFMPIDSGSIRASSALYLKNKEFIKEIKNGKINYQNNYFEFLNGAIEKNSNKITLSEGSAFIQERNLLMNYQSLSGALDKTLVFQNAKLSSCNDPLRGWEINAKEIIINNESSRGQIKNLSLKIFDTTILRLPYFPFPATTERLSGFLEPEISMTSDGLDLFLPYFWVLSSKSDLTIAPRIVNERGDGIESNLRYVTSASNSNFFDMLFFPKDKVFDEDYPGLDSDRWAFKLKEKREVSNFYTKINWAKSSDAMIALDLPSSLAKIANQREHYLIQSLAAGINLKNFSLDISHQGHQSLNPFINTGYVKKPAINFQYSKQESFLNYFFNINYADFDIDQSNDYLFINPNQQLTTGQRFIYEFGSEIHQKVEQLNISLITSLIYKDYELDEIKNKDHSKSIPSIQLKVSSLLKRSYEEKVSFINPELIYQKTKFRNQSKDPIFDLHPRNSSIIETYNNHYFFGDDRVPDTEALIGKLKWQLRHSNNRRYSLELIKRNELKPSQVLNSMMGYSIGKDNQVGTSLAFDDQNLGVFFNANYSQKRNEIVFGRGGIEINLPSIKISVSRNFQRNIPLLNLNNKLDYGEFSIEKIMPNGYKLLAGFSEDLDSNKTLDSYFGLGFENCCIAIKLYASDKRLSKYSFPHEQIAEWNNENWEKMIAIENKSRINFEFELKGLMGSRDKINQFFSNKFVNL</sequence>
<evidence type="ECO:0000313" key="2">
    <source>
        <dbReference type="Proteomes" id="UP000010310"/>
    </source>
</evidence>
<dbReference type="Proteomes" id="UP000010310">
    <property type="component" value="Unassembled WGS sequence"/>
</dbReference>
<accession>K6G4N0</accession>
<dbReference type="AlphaFoldDB" id="K6G4N0"/>
<dbReference type="EMBL" id="AMWX01000012">
    <property type="protein sequence ID" value="EKO36174.1"/>
    <property type="molecule type" value="Genomic_DNA"/>
</dbReference>
<evidence type="ECO:0000313" key="1">
    <source>
        <dbReference type="EMBL" id="EKO36174.1"/>
    </source>
</evidence>
<dbReference type="PANTHER" id="PTHR30189:SF1">
    <property type="entry name" value="LPS-ASSEMBLY PROTEIN LPTD"/>
    <property type="match status" value="1"/>
</dbReference>
<comment type="caution">
    <text evidence="1">The sequence shown here is derived from an EMBL/GenBank/DDBJ whole genome shotgun (WGS) entry which is preliminary data.</text>
</comment>
<reference evidence="1 2" key="1">
    <citation type="submission" date="2012-09" db="EMBL/GenBank/DDBJ databases">
        <authorList>
            <person name="Dupont C.L."/>
            <person name="Rusch D.B."/>
            <person name="Lombardo M.-J."/>
            <person name="Novotny M."/>
            <person name="Yee-Greenbaum J."/>
            <person name="Laskin R."/>
        </authorList>
    </citation>
    <scope>NUCLEOTIDE SEQUENCE [LARGE SCALE GENOMIC DNA]</scope>
    <source>
        <strain evidence="1">SAR86E</strain>
    </source>
</reference>
<organism evidence="1 2">
    <name type="scientific">SAR86 cluster bacterium SAR86E</name>
    <dbReference type="NCBI Taxonomy" id="1208365"/>
    <lineage>
        <taxon>Bacteria</taxon>
        <taxon>Pseudomonadati</taxon>
        <taxon>Pseudomonadota</taxon>
        <taxon>Gammaproteobacteria</taxon>
        <taxon>SAR86 cluster</taxon>
    </lineage>
</organism>
<dbReference type="InterPro" id="IPR050218">
    <property type="entry name" value="LptD"/>
</dbReference>
<name>K6G4N0_9GAMM</name>
<dbReference type="PATRIC" id="fig|1208365.4.peg.1331"/>
<evidence type="ECO:0008006" key="3">
    <source>
        <dbReference type="Google" id="ProtNLM"/>
    </source>
</evidence>
<gene>
    <name evidence="1" type="ORF">B273_0743</name>
</gene>
<dbReference type="PANTHER" id="PTHR30189">
    <property type="entry name" value="LPS-ASSEMBLY PROTEIN"/>
    <property type="match status" value="1"/>
</dbReference>
<dbReference type="STRING" id="1208365.B273_0743"/>
<keyword evidence="2" id="KW-1185">Reference proteome</keyword>
<dbReference type="GO" id="GO:1990351">
    <property type="term" value="C:transporter complex"/>
    <property type="evidence" value="ECO:0007669"/>
    <property type="project" value="TreeGrafter"/>
</dbReference>